<dbReference type="AlphaFoldDB" id="A0A8S3BS16"/>
<evidence type="ECO:0000313" key="2">
    <source>
        <dbReference type="EMBL" id="CAF4182340.1"/>
    </source>
</evidence>
<comment type="caution">
    <text evidence="4">The sequence shown here is derived from an EMBL/GenBank/DDBJ whole genome shotgun (WGS) entry which is preliminary data.</text>
</comment>
<feature type="domain" description="Pre-mRNA-splicing factor 3" evidence="1">
    <location>
        <begin position="2"/>
        <end position="43"/>
    </location>
</feature>
<dbReference type="EMBL" id="CAJOBI010343860">
    <property type="protein sequence ID" value="CAF5216196.1"/>
    <property type="molecule type" value="Genomic_DNA"/>
</dbReference>
<sequence>PVLLPIHLTKHEQRKLRRQNRAEVLKEQQEKIRLGLMPPPEPK</sequence>
<dbReference type="EMBL" id="CAJOBJ010015889">
    <property type="protein sequence ID" value="CAF4184326.1"/>
    <property type="molecule type" value="Genomic_DNA"/>
</dbReference>
<feature type="non-terminal residue" evidence="4">
    <location>
        <position position="43"/>
    </location>
</feature>
<dbReference type="InterPro" id="IPR027104">
    <property type="entry name" value="Prp3"/>
</dbReference>
<dbReference type="Pfam" id="PF08572">
    <property type="entry name" value="PRP3"/>
    <property type="match status" value="1"/>
</dbReference>
<evidence type="ECO:0000313" key="3">
    <source>
        <dbReference type="EMBL" id="CAF4184326.1"/>
    </source>
</evidence>
<name>A0A8S3BS16_9BILA</name>
<evidence type="ECO:0000313" key="6">
    <source>
        <dbReference type="Proteomes" id="UP000676336"/>
    </source>
</evidence>
<dbReference type="Proteomes" id="UP000681720">
    <property type="component" value="Unassembled WGS sequence"/>
</dbReference>
<evidence type="ECO:0000313" key="5">
    <source>
        <dbReference type="EMBL" id="CAF5216196.1"/>
    </source>
</evidence>
<gene>
    <name evidence="2" type="ORF">GIL414_LOCUS20849</name>
    <name evidence="3" type="ORF">GIL414_LOCUS20929</name>
    <name evidence="4" type="ORF">SMN809_LOCUS49198</name>
    <name evidence="5" type="ORF">SMN809_LOCUS79922</name>
</gene>
<evidence type="ECO:0000313" key="4">
    <source>
        <dbReference type="EMBL" id="CAF4846773.1"/>
    </source>
</evidence>
<proteinExistence type="predicted"/>
<dbReference type="EMBL" id="CAJOBI010159902">
    <property type="protein sequence ID" value="CAF4846773.1"/>
    <property type="molecule type" value="Genomic_DNA"/>
</dbReference>
<protein>
    <recommendedName>
        <fullName evidence="1">Pre-mRNA-splicing factor 3 domain-containing protein</fullName>
    </recommendedName>
</protein>
<dbReference type="Proteomes" id="UP000676336">
    <property type="component" value="Unassembled WGS sequence"/>
</dbReference>
<dbReference type="EMBL" id="CAJOBJ010015505">
    <property type="protein sequence ID" value="CAF4182340.1"/>
    <property type="molecule type" value="Genomic_DNA"/>
</dbReference>
<dbReference type="GO" id="GO:0000398">
    <property type="term" value="P:mRNA splicing, via spliceosome"/>
    <property type="evidence" value="ECO:0007669"/>
    <property type="project" value="InterPro"/>
</dbReference>
<dbReference type="PANTHER" id="PTHR14212">
    <property type="entry name" value="U4/U6-ASSOCIATED RNA SPLICING FACTOR-RELATED"/>
    <property type="match status" value="1"/>
</dbReference>
<organism evidence="4 6">
    <name type="scientific">Rotaria magnacalcarata</name>
    <dbReference type="NCBI Taxonomy" id="392030"/>
    <lineage>
        <taxon>Eukaryota</taxon>
        <taxon>Metazoa</taxon>
        <taxon>Spiralia</taxon>
        <taxon>Gnathifera</taxon>
        <taxon>Rotifera</taxon>
        <taxon>Eurotatoria</taxon>
        <taxon>Bdelloidea</taxon>
        <taxon>Philodinida</taxon>
        <taxon>Philodinidae</taxon>
        <taxon>Rotaria</taxon>
    </lineage>
</organism>
<feature type="non-terminal residue" evidence="4">
    <location>
        <position position="1"/>
    </location>
</feature>
<accession>A0A8S3BS16</accession>
<dbReference type="PANTHER" id="PTHR14212:SF0">
    <property type="entry name" value="U4_U6 SMALL NUCLEAR RIBONUCLEOPROTEIN PRP3"/>
    <property type="match status" value="1"/>
</dbReference>
<dbReference type="InterPro" id="IPR013881">
    <property type="entry name" value="Pre-mRNA_splic_Prp3_dom"/>
</dbReference>
<dbReference type="GO" id="GO:0046540">
    <property type="term" value="C:U4/U6 x U5 tri-snRNP complex"/>
    <property type="evidence" value="ECO:0007669"/>
    <property type="project" value="InterPro"/>
</dbReference>
<evidence type="ECO:0000259" key="1">
    <source>
        <dbReference type="Pfam" id="PF08572"/>
    </source>
</evidence>
<reference evidence="4" key="1">
    <citation type="submission" date="2021-02" db="EMBL/GenBank/DDBJ databases">
        <authorList>
            <person name="Nowell W R."/>
        </authorList>
    </citation>
    <scope>NUCLEOTIDE SEQUENCE</scope>
</reference>